<reference evidence="1" key="1">
    <citation type="journal article" date="2020" name="Phytopathology">
        <title>Genome Sequence Resources of Colletotrichum truncatum, C. plurivorum, C. musicola, and C. sojae: Four Species Pathogenic to Soybean (Glycine max).</title>
        <authorList>
            <person name="Rogerio F."/>
            <person name="Boufleur T.R."/>
            <person name="Ciampi-Guillardi M."/>
            <person name="Sukno S.A."/>
            <person name="Thon M.R."/>
            <person name="Massola Junior N.S."/>
            <person name="Baroncelli R."/>
        </authorList>
    </citation>
    <scope>NUCLEOTIDE SEQUENCE</scope>
    <source>
        <strain evidence="1">LFN00145</strain>
    </source>
</reference>
<protein>
    <submittedName>
        <fullName evidence="1">Uncharacterized protein</fullName>
    </submittedName>
</protein>
<name>A0A8H6NNM3_9PEZI</name>
<accession>A0A8H6NNM3</accession>
<organism evidence="1 2">
    <name type="scientific">Colletotrichum plurivorum</name>
    <dbReference type="NCBI Taxonomy" id="2175906"/>
    <lineage>
        <taxon>Eukaryota</taxon>
        <taxon>Fungi</taxon>
        <taxon>Dikarya</taxon>
        <taxon>Ascomycota</taxon>
        <taxon>Pezizomycotina</taxon>
        <taxon>Sordariomycetes</taxon>
        <taxon>Hypocreomycetidae</taxon>
        <taxon>Glomerellales</taxon>
        <taxon>Glomerellaceae</taxon>
        <taxon>Colletotrichum</taxon>
        <taxon>Colletotrichum orchidearum species complex</taxon>
    </lineage>
</organism>
<comment type="caution">
    <text evidence="1">The sequence shown here is derived from an EMBL/GenBank/DDBJ whole genome shotgun (WGS) entry which is preliminary data.</text>
</comment>
<dbReference type="Proteomes" id="UP000654918">
    <property type="component" value="Unassembled WGS sequence"/>
</dbReference>
<evidence type="ECO:0000313" key="1">
    <source>
        <dbReference type="EMBL" id="KAF6839733.1"/>
    </source>
</evidence>
<dbReference type="EMBL" id="WIGO01000011">
    <property type="protein sequence ID" value="KAF6839733.1"/>
    <property type="molecule type" value="Genomic_DNA"/>
</dbReference>
<sequence>MRRLEPFGEASVARNSPGFRELASVSASISVVHPGVGIAASVVFCPDAGGHLAQALGTSVIHAVSLVANMERTPKGTESKVESRVSRLPRYRSLDCLNPEPRERINGPS</sequence>
<proteinExistence type="predicted"/>
<dbReference type="AlphaFoldDB" id="A0A8H6NNM3"/>
<gene>
    <name evidence="1" type="ORF">CPLU01_01605</name>
</gene>
<evidence type="ECO:0000313" key="2">
    <source>
        <dbReference type="Proteomes" id="UP000654918"/>
    </source>
</evidence>
<keyword evidence="2" id="KW-1185">Reference proteome</keyword>